<dbReference type="SUPFAM" id="SSF90123">
    <property type="entry name" value="ABC transporter transmembrane region"/>
    <property type="match status" value="1"/>
</dbReference>
<evidence type="ECO:0000313" key="10">
    <source>
        <dbReference type="EMBL" id="REH46224.1"/>
    </source>
</evidence>
<dbReference type="PANTHER" id="PTHR24221:SF654">
    <property type="entry name" value="ATP-BINDING CASSETTE SUB-FAMILY B MEMBER 6"/>
    <property type="match status" value="1"/>
</dbReference>
<feature type="domain" description="ABC transmembrane type-1" evidence="9">
    <location>
        <begin position="130"/>
        <end position="302"/>
    </location>
</feature>
<dbReference type="GO" id="GO:0005524">
    <property type="term" value="F:ATP binding"/>
    <property type="evidence" value="ECO:0007669"/>
    <property type="project" value="UniProtKB-KW"/>
</dbReference>
<dbReference type="Proteomes" id="UP000256269">
    <property type="component" value="Unassembled WGS sequence"/>
</dbReference>
<dbReference type="CDD" id="cd03228">
    <property type="entry name" value="ABCC_MRP_Like"/>
    <property type="match status" value="1"/>
</dbReference>
<accession>A0A3E0HIA9</accession>
<comment type="subcellular location">
    <subcellularLocation>
        <location evidence="1">Cell membrane</location>
        <topology evidence="1">Multi-pass membrane protein</topology>
    </subcellularLocation>
</comment>
<evidence type="ECO:0000313" key="11">
    <source>
        <dbReference type="Proteomes" id="UP000256269"/>
    </source>
</evidence>
<dbReference type="InterPro" id="IPR036640">
    <property type="entry name" value="ABC1_TM_sf"/>
</dbReference>
<evidence type="ECO:0000256" key="3">
    <source>
        <dbReference type="ARBA" id="ARBA00022741"/>
    </source>
</evidence>
<keyword evidence="4 10" id="KW-0067">ATP-binding</keyword>
<evidence type="ECO:0000259" key="8">
    <source>
        <dbReference type="PROSITE" id="PS50893"/>
    </source>
</evidence>
<dbReference type="AlphaFoldDB" id="A0A3E0HIA9"/>
<dbReference type="InterPro" id="IPR027417">
    <property type="entry name" value="P-loop_NTPase"/>
</dbReference>
<proteinExistence type="predicted"/>
<dbReference type="GO" id="GO:0140359">
    <property type="term" value="F:ABC-type transporter activity"/>
    <property type="evidence" value="ECO:0007669"/>
    <property type="project" value="InterPro"/>
</dbReference>
<evidence type="ECO:0000256" key="1">
    <source>
        <dbReference type="ARBA" id="ARBA00004651"/>
    </source>
</evidence>
<name>A0A3E0HIA9_9PSEU</name>
<dbReference type="PROSITE" id="PS50929">
    <property type="entry name" value="ABC_TM1F"/>
    <property type="match status" value="1"/>
</dbReference>
<dbReference type="PANTHER" id="PTHR24221">
    <property type="entry name" value="ATP-BINDING CASSETTE SUB-FAMILY B"/>
    <property type="match status" value="1"/>
</dbReference>
<feature type="transmembrane region" description="Helical" evidence="7">
    <location>
        <begin position="25"/>
        <end position="44"/>
    </location>
</feature>
<keyword evidence="2 7" id="KW-0812">Transmembrane</keyword>
<evidence type="ECO:0000256" key="5">
    <source>
        <dbReference type="ARBA" id="ARBA00022989"/>
    </source>
</evidence>
<evidence type="ECO:0000256" key="7">
    <source>
        <dbReference type="SAM" id="Phobius"/>
    </source>
</evidence>
<dbReference type="SUPFAM" id="SSF52540">
    <property type="entry name" value="P-loop containing nucleoside triphosphate hydrolases"/>
    <property type="match status" value="1"/>
</dbReference>
<dbReference type="PROSITE" id="PS50893">
    <property type="entry name" value="ABC_TRANSPORTER_2"/>
    <property type="match status" value="1"/>
</dbReference>
<evidence type="ECO:0000256" key="2">
    <source>
        <dbReference type="ARBA" id="ARBA00022692"/>
    </source>
</evidence>
<dbReference type="GO" id="GO:0016887">
    <property type="term" value="F:ATP hydrolysis activity"/>
    <property type="evidence" value="ECO:0007669"/>
    <property type="project" value="InterPro"/>
</dbReference>
<keyword evidence="11" id="KW-1185">Reference proteome</keyword>
<evidence type="ECO:0000256" key="4">
    <source>
        <dbReference type="ARBA" id="ARBA00022840"/>
    </source>
</evidence>
<dbReference type="SMART" id="SM00382">
    <property type="entry name" value="AAA"/>
    <property type="match status" value="1"/>
</dbReference>
<keyword evidence="6 7" id="KW-0472">Membrane</keyword>
<dbReference type="OrthoDB" id="9806127at2"/>
<sequence>MRTSLAAVRVLVGTAIRVDPPRAVLVLTLTPLINILAGGQPIGIQWMVDGATGRQLGQAVAGALLLVVITIAAHQITSVATDLRLVLEQRVALEFDRRLITVCAGRAHIDHFQDAEFLDAAELVRQRRGQLGGALSAFVENVNLMARFVGSAGLLALANPVLALLPLFVVPLAFAIRWQSRLVSTAEQAGAETDRLRRSMFSLATDPAAARELRLYRLSGEIGARHRAAFAAASGPREAARLKGALAVAAGWLLYSIGLVSGLFLVARAVIDGTASAGQAVLVVLLGTRLVIATTGLGWLFGWLRRTLDTIGLYLRLVRYAEDADESRETDRPSRGDLVLHGVSFSYPGRPVPALGPIDLRLPAGSTVAVVGDNGAGKSTLVALLAGLYPPSSGSITLAGRNLADTPPQLWRRDIAACFQDFCRFEFSAGETVGVGDLTKLGDPDAVAGALAAAGAADVVAGLPSGVDTQLGRTLPGGTDLSAGQWQKLALARARMRTEPALVLLDEPAASLDPDSEAELLRRLLAAGPTRAVITVIVSHRFTTVREADLIVLLDKGELVEVGTHAELIARDGRYAHMYALHAAAYTSAAEGEVAAGMHSDLVVDPRQVALHGADGDVQAAGDLPVGQSAAGQ</sequence>
<keyword evidence="5 7" id="KW-1133">Transmembrane helix</keyword>
<reference evidence="10 11" key="1">
    <citation type="submission" date="2018-08" db="EMBL/GenBank/DDBJ databases">
        <title>Genomic Encyclopedia of Archaeal and Bacterial Type Strains, Phase II (KMG-II): from individual species to whole genera.</title>
        <authorList>
            <person name="Goeker M."/>
        </authorList>
    </citation>
    <scope>NUCLEOTIDE SEQUENCE [LARGE SCALE GENOMIC DNA]</scope>
    <source>
        <strain evidence="10 11">DSM 45791</strain>
    </source>
</reference>
<dbReference type="GO" id="GO:0005886">
    <property type="term" value="C:plasma membrane"/>
    <property type="evidence" value="ECO:0007669"/>
    <property type="project" value="UniProtKB-SubCell"/>
</dbReference>
<dbReference type="InterPro" id="IPR011527">
    <property type="entry name" value="ABC1_TM_dom"/>
</dbReference>
<comment type="caution">
    <text evidence="10">The sequence shown here is derived from an EMBL/GenBank/DDBJ whole genome shotgun (WGS) entry which is preliminary data.</text>
</comment>
<gene>
    <name evidence="10" type="ORF">BCF44_107357</name>
</gene>
<feature type="transmembrane region" description="Helical" evidence="7">
    <location>
        <begin position="56"/>
        <end position="76"/>
    </location>
</feature>
<dbReference type="InterPro" id="IPR003439">
    <property type="entry name" value="ABC_transporter-like_ATP-bd"/>
</dbReference>
<dbReference type="Pfam" id="PF00005">
    <property type="entry name" value="ABC_tran"/>
    <property type="match status" value="1"/>
</dbReference>
<evidence type="ECO:0000256" key="6">
    <source>
        <dbReference type="ARBA" id="ARBA00023136"/>
    </source>
</evidence>
<organism evidence="10 11">
    <name type="scientific">Kutzneria buriramensis</name>
    <dbReference type="NCBI Taxonomy" id="1045776"/>
    <lineage>
        <taxon>Bacteria</taxon>
        <taxon>Bacillati</taxon>
        <taxon>Actinomycetota</taxon>
        <taxon>Actinomycetes</taxon>
        <taxon>Pseudonocardiales</taxon>
        <taxon>Pseudonocardiaceae</taxon>
        <taxon>Kutzneria</taxon>
    </lineage>
</organism>
<dbReference type="GO" id="GO:0034040">
    <property type="term" value="F:ATPase-coupled lipid transmembrane transporter activity"/>
    <property type="evidence" value="ECO:0007669"/>
    <property type="project" value="TreeGrafter"/>
</dbReference>
<evidence type="ECO:0000259" key="9">
    <source>
        <dbReference type="PROSITE" id="PS50929"/>
    </source>
</evidence>
<feature type="transmembrane region" description="Helical" evidence="7">
    <location>
        <begin position="246"/>
        <end position="271"/>
    </location>
</feature>
<dbReference type="InterPro" id="IPR039421">
    <property type="entry name" value="Type_1_exporter"/>
</dbReference>
<dbReference type="Gene3D" id="3.40.50.300">
    <property type="entry name" value="P-loop containing nucleotide triphosphate hydrolases"/>
    <property type="match status" value="1"/>
</dbReference>
<feature type="transmembrane region" description="Helical" evidence="7">
    <location>
        <begin position="277"/>
        <end position="301"/>
    </location>
</feature>
<dbReference type="InterPro" id="IPR003593">
    <property type="entry name" value="AAA+_ATPase"/>
</dbReference>
<feature type="domain" description="ABC transporter" evidence="8">
    <location>
        <begin position="338"/>
        <end position="581"/>
    </location>
</feature>
<protein>
    <submittedName>
        <fullName evidence="10">ATP-binding cassette subfamily B protein</fullName>
    </submittedName>
</protein>
<dbReference type="EMBL" id="QUNO01000007">
    <property type="protein sequence ID" value="REH46224.1"/>
    <property type="molecule type" value="Genomic_DNA"/>
</dbReference>
<dbReference type="Gene3D" id="1.20.1560.10">
    <property type="entry name" value="ABC transporter type 1, transmembrane domain"/>
    <property type="match status" value="1"/>
</dbReference>
<keyword evidence="3" id="KW-0547">Nucleotide-binding</keyword>
<feature type="transmembrane region" description="Helical" evidence="7">
    <location>
        <begin position="148"/>
        <end position="174"/>
    </location>
</feature>